<reference evidence="7 8" key="1">
    <citation type="submission" date="2014-08" db="EMBL/GenBank/DDBJ databases">
        <title>Complete genome sequence of Corynebacterium sphenisci CECT 5990(T) (=DSM 44792(T)), isolated from healthy wild penguins.</title>
        <authorList>
            <person name="Ruckert C."/>
            <person name="Albersmeier A."/>
            <person name="Winkler A."/>
            <person name="Kalinowski J."/>
        </authorList>
    </citation>
    <scope>NUCLEOTIDE SEQUENCE [LARGE SCALE GENOMIC DNA]</scope>
    <source>
        <strain evidence="7 8">DSM 44792</strain>
    </source>
</reference>
<dbReference type="OrthoDB" id="4407546at2"/>
<keyword evidence="4 6" id="KW-1133">Transmembrane helix</keyword>
<dbReference type="InterPro" id="IPR052770">
    <property type="entry name" value="Cobalt_transport_CbiQ"/>
</dbReference>
<dbReference type="InterPro" id="IPR003339">
    <property type="entry name" value="ABC/ECF_trnsptr_transmembrane"/>
</dbReference>
<proteinExistence type="predicted"/>
<evidence type="ECO:0000313" key="8">
    <source>
        <dbReference type="Proteomes" id="UP000185469"/>
    </source>
</evidence>
<dbReference type="KEGG" id="csph:CSPHI_09930"/>
<keyword evidence="3 6" id="KW-0812">Transmembrane</keyword>
<dbReference type="PANTHER" id="PTHR43723">
    <property type="entry name" value="COBALT TRANSPORT PROTEIN CBIQ"/>
    <property type="match status" value="1"/>
</dbReference>
<accession>A0A1L7CZV1</accession>
<evidence type="ECO:0000313" key="7">
    <source>
        <dbReference type="EMBL" id="APT91271.1"/>
    </source>
</evidence>
<keyword evidence="8" id="KW-1185">Reference proteome</keyword>
<gene>
    <name evidence="7" type="ORF">CSPHI_09930</name>
</gene>
<comment type="subcellular location">
    <subcellularLocation>
        <location evidence="1">Cell membrane</location>
        <topology evidence="1">Multi-pass membrane protein</topology>
    </subcellularLocation>
</comment>
<sequence>MNALEAAAARSRWARRNVGEKILLFGGLLLLAVAGPPWPVAPAVLLCAVVAARLARVPARLYLVLLAAPAAFVVLGIGPLLFSVGADGLAFSPTGPRRAAEVVARSIAGMGCTVAFALTTPLAELLNWLGRHGVPAAVSQVAELTYRMIGVLAGSARSMHEAQAQRLGHRTRRGLLTGVAAQSANLFVLAIGRARRLQEGLALRAEPGATAVVAAARPRDARFLAAAAATLAAVAALWAVV</sequence>
<evidence type="ECO:0000256" key="6">
    <source>
        <dbReference type="SAM" id="Phobius"/>
    </source>
</evidence>
<dbReference type="InterPro" id="IPR012809">
    <property type="entry name" value="ECF_CbiQ"/>
</dbReference>
<evidence type="ECO:0000256" key="3">
    <source>
        <dbReference type="ARBA" id="ARBA00022692"/>
    </source>
</evidence>
<evidence type="ECO:0000256" key="4">
    <source>
        <dbReference type="ARBA" id="ARBA00022989"/>
    </source>
</evidence>
<dbReference type="EMBL" id="CP009248">
    <property type="protein sequence ID" value="APT91271.1"/>
    <property type="molecule type" value="Genomic_DNA"/>
</dbReference>
<dbReference type="GO" id="GO:0006824">
    <property type="term" value="P:cobalt ion transport"/>
    <property type="evidence" value="ECO:0007669"/>
    <property type="project" value="InterPro"/>
</dbReference>
<dbReference type="RefSeq" id="WP_075692859.1">
    <property type="nucleotide sequence ID" value="NZ_CP009248.1"/>
</dbReference>
<keyword evidence="5 6" id="KW-0472">Membrane</keyword>
<dbReference type="PANTHER" id="PTHR43723:SF1">
    <property type="entry name" value="COBALT TRANSPORT PROTEIN CBIQ"/>
    <property type="match status" value="1"/>
</dbReference>
<evidence type="ECO:0000256" key="5">
    <source>
        <dbReference type="ARBA" id="ARBA00023136"/>
    </source>
</evidence>
<dbReference type="STRING" id="1437874.CSPHI_09930"/>
<feature type="transmembrane region" description="Helical" evidence="6">
    <location>
        <begin position="61"/>
        <end position="82"/>
    </location>
</feature>
<protein>
    <submittedName>
        <fullName evidence="7">Cobalt ABC transporter permease</fullName>
    </submittedName>
</protein>
<feature type="transmembrane region" description="Helical" evidence="6">
    <location>
        <begin position="223"/>
        <end position="240"/>
    </location>
</feature>
<keyword evidence="2" id="KW-1003">Cell membrane</keyword>
<dbReference type="Pfam" id="PF02361">
    <property type="entry name" value="CbiQ"/>
    <property type="match status" value="1"/>
</dbReference>
<dbReference type="GO" id="GO:0043190">
    <property type="term" value="C:ATP-binding cassette (ABC) transporter complex"/>
    <property type="evidence" value="ECO:0007669"/>
    <property type="project" value="InterPro"/>
</dbReference>
<dbReference type="NCBIfam" id="TIGR02454">
    <property type="entry name" value="ECF_T_CbiQ"/>
    <property type="match status" value="1"/>
</dbReference>
<dbReference type="Proteomes" id="UP000185469">
    <property type="component" value="Chromosome"/>
</dbReference>
<dbReference type="CDD" id="cd16914">
    <property type="entry name" value="EcfT"/>
    <property type="match status" value="1"/>
</dbReference>
<name>A0A1L7CZV1_9CORY</name>
<evidence type="ECO:0000256" key="1">
    <source>
        <dbReference type="ARBA" id="ARBA00004651"/>
    </source>
</evidence>
<dbReference type="AlphaFoldDB" id="A0A1L7CZV1"/>
<organism evidence="7 8">
    <name type="scientific">Corynebacterium sphenisci DSM 44792</name>
    <dbReference type="NCBI Taxonomy" id="1437874"/>
    <lineage>
        <taxon>Bacteria</taxon>
        <taxon>Bacillati</taxon>
        <taxon>Actinomycetota</taxon>
        <taxon>Actinomycetes</taxon>
        <taxon>Mycobacteriales</taxon>
        <taxon>Corynebacteriaceae</taxon>
        <taxon>Corynebacterium</taxon>
    </lineage>
</organism>
<evidence type="ECO:0000256" key="2">
    <source>
        <dbReference type="ARBA" id="ARBA00022475"/>
    </source>
</evidence>